<evidence type="ECO:0000259" key="8">
    <source>
        <dbReference type="Pfam" id="PF02608"/>
    </source>
</evidence>
<evidence type="ECO:0000256" key="1">
    <source>
        <dbReference type="ARBA" id="ARBA00004193"/>
    </source>
</evidence>
<dbReference type="Gene3D" id="3.40.50.2300">
    <property type="match status" value="2"/>
</dbReference>
<evidence type="ECO:0000256" key="2">
    <source>
        <dbReference type="ARBA" id="ARBA00008610"/>
    </source>
</evidence>
<dbReference type="InterPro" id="IPR050957">
    <property type="entry name" value="BMP_lipoprotein"/>
</dbReference>
<proteinExistence type="inferred from homology"/>
<evidence type="ECO:0000313" key="9">
    <source>
        <dbReference type="EMBL" id="SCJ44620.1"/>
    </source>
</evidence>
<organism evidence="9">
    <name type="scientific">uncultured Anaerotruncus sp</name>
    <dbReference type="NCBI Taxonomy" id="905011"/>
    <lineage>
        <taxon>Bacteria</taxon>
        <taxon>Bacillati</taxon>
        <taxon>Bacillota</taxon>
        <taxon>Clostridia</taxon>
        <taxon>Eubacteriales</taxon>
        <taxon>Oscillospiraceae</taxon>
        <taxon>Anaerotruncus</taxon>
        <taxon>environmental samples</taxon>
    </lineage>
</organism>
<gene>
    <name evidence="9" type="primary">tmpC_1</name>
    <name evidence="9" type="ORF">SAMEA3545359_00386</name>
</gene>
<feature type="domain" description="ABC transporter substrate-binding protein PnrA-like" evidence="8">
    <location>
        <begin position="42"/>
        <end position="326"/>
    </location>
</feature>
<dbReference type="GO" id="GO:0005886">
    <property type="term" value="C:plasma membrane"/>
    <property type="evidence" value="ECO:0007669"/>
    <property type="project" value="UniProtKB-SubCell"/>
</dbReference>
<dbReference type="SUPFAM" id="SSF53822">
    <property type="entry name" value="Periplasmic binding protein-like I"/>
    <property type="match status" value="1"/>
</dbReference>
<keyword evidence="3" id="KW-1003">Cell membrane</keyword>
<comment type="similarity">
    <text evidence="2">Belongs to the BMP lipoprotein family.</text>
</comment>
<sequence length="345" mass="36147">MRKKWLALVLSVVMGLLVFAGCGSDGKDSGSKSDKSGPSVALVLGTGGLGDQSFNDSAYKGLQKAADELDADVQYVEPKEIAEFEGHFRDFAKSKKYDLILGIGFDQADAVTAVAAEFPDQKFVIIDGSAEGDNVTSINFKDEEKAYVLGTIAAMTTKTGKVGILGGMDVPSINVFVEGFKAGAIAHNKDVEIMVKYVGAFNDANTGKELALSMYDAGADIVMQAAGGSGLGVFSAGAERGKLAIGADVNQIPIDPDVIIASGMRTLDNVVFDQVKAVKEGTLKSGDVMLGFKDGGVDYTTEGTKKMPSQEALDAAAAAKQDIVDGKITPPRTAEEYDAFVKNLK</sequence>
<dbReference type="PANTHER" id="PTHR34296:SF2">
    <property type="entry name" value="ABC TRANSPORTER GUANOSINE-BINDING PROTEIN NUPN"/>
    <property type="match status" value="1"/>
</dbReference>
<evidence type="ECO:0000256" key="3">
    <source>
        <dbReference type="ARBA" id="ARBA00022475"/>
    </source>
</evidence>
<dbReference type="InterPro" id="IPR028082">
    <property type="entry name" value="Peripla_BP_I"/>
</dbReference>
<protein>
    <submittedName>
        <fullName evidence="9">Purine nucleoside receptor A</fullName>
    </submittedName>
</protein>
<accession>A0A1C6GHD6</accession>
<keyword evidence="6" id="KW-0449">Lipoprotein</keyword>
<dbReference type="PROSITE" id="PS51257">
    <property type="entry name" value="PROKAR_LIPOPROTEIN"/>
    <property type="match status" value="1"/>
</dbReference>
<feature type="signal peptide" evidence="7">
    <location>
        <begin position="1"/>
        <end position="20"/>
    </location>
</feature>
<reference evidence="9" key="1">
    <citation type="submission" date="2015-09" db="EMBL/GenBank/DDBJ databases">
        <authorList>
            <consortium name="Pathogen Informatics"/>
        </authorList>
    </citation>
    <scope>NUCLEOTIDE SEQUENCE</scope>
    <source>
        <strain evidence="9">2789STDY5834896</strain>
    </source>
</reference>
<feature type="chain" id="PRO_5039421090" evidence="7">
    <location>
        <begin position="21"/>
        <end position="345"/>
    </location>
</feature>
<evidence type="ECO:0000256" key="5">
    <source>
        <dbReference type="ARBA" id="ARBA00023136"/>
    </source>
</evidence>
<dbReference type="CDD" id="cd19964">
    <property type="entry name" value="PBP1_BMP-like"/>
    <property type="match status" value="1"/>
</dbReference>
<keyword evidence="4 7" id="KW-0732">Signal</keyword>
<dbReference type="InterPro" id="IPR003760">
    <property type="entry name" value="PnrA-like"/>
</dbReference>
<dbReference type="EMBL" id="FMHG01000001">
    <property type="protein sequence ID" value="SCJ44620.1"/>
    <property type="molecule type" value="Genomic_DNA"/>
</dbReference>
<keyword evidence="9" id="KW-0675">Receptor</keyword>
<evidence type="ECO:0000256" key="4">
    <source>
        <dbReference type="ARBA" id="ARBA00022729"/>
    </source>
</evidence>
<dbReference type="PANTHER" id="PTHR34296">
    <property type="entry name" value="TRANSCRIPTIONAL ACTIVATOR PROTEIN MED"/>
    <property type="match status" value="1"/>
</dbReference>
<keyword evidence="5" id="KW-0472">Membrane</keyword>
<comment type="subcellular location">
    <subcellularLocation>
        <location evidence="1">Cell membrane</location>
        <topology evidence="1">Lipid-anchor</topology>
    </subcellularLocation>
</comment>
<name>A0A1C6GHD6_9FIRM</name>
<dbReference type="AlphaFoldDB" id="A0A1C6GHD6"/>
<dbReference type="Pfam" id="PF02608">
    <property type="entry name" value="Bmp"/>
    <property type="match status" value="1"/>
</dbReference>
<evidence type="ECO:0000256" key="6">
    <source>
        <dbReference type="ARBA" id="ARBA00023288"/>
    </source>
</evidence>
<evidence type="ECO:0000256" key="7">
    <source>
        <dbReference type="SAM" id="SignalP"/>
    </source>
</evidence>